<organism evidence="2">
    <name type="scientific">Eucalyptus grandis</name>
    <name type="common">Flooded gum</name>
    <dbReference type="NCBI Taxonomy" id="71139"/>
    <lineage>
        <taxon>Eukaryota</taxon>
        <taxon>Viridiplantae</taxon>
        <taxon>Streptophyta</taxon>
        <taxon>Embryophyta</taxon>
        <taxon>Tracheophyta</taxon>
        <taxon>Spermatophyta</taxon>
        <taxon>Magnoliopsida</taxon>
        <taxon>eudicotyledons</taxon>
        <taxon>Gunneridae</taxon>
        <taxon>Pentapetalae</taxon>
        <taxon>rosids</taxon>
        <taxon>malvids</taxon>
        <taxon>Myrtales</taxon>
        <taxon>Myrtaceae</taxon>
        <taxon>Myrtoideae</taxon>
        <taxon>Eucalypteae</taxon>
        <taxon>Eucalyptus</taxon>
    </lineage>
</organism>
<feature type="region of interest" description="Disordered" evidence="1">
    <location>
        <begin position="27"/>
        <end position="46"/>
    </location>
</feature>
<protein>
    <submittedName>
        <fullName evidence="2">Uncharacterized protein</fullName>
    </submittedName>
</protein>
<gene>
    <name evidence="2" type="ORF">EUGRSUZ_K01115</name>
</gene>
<evidence type="ECO:0000313" key="2">
    <source>
        <dbReference type="EMBL" id="KCW47325.1"/>
    </source>
</evidence>
<accession>A0A059A1X1</accession>
<name>A0A059A1X1_EUCGR</name>
<dbReference type="Gramene" id="KCW47325">
    <property type="protein sequence ID" value="KCW47325"/>
    <property type="gene ID" value="EUGRSUZ_K01115"/>
</dbReference>
<reference evidence="2" key="1">
    <citation type="submission" date="2013-07" db="EMBL/GenBank/DDBJ databases">
        <title>The genome of Eucalyptus grandis.</title>
        <authorList>
            <person name="Schmutz J."/>
            <person name="Hayes R."/>
            <person name="Myburg A."/>
            <person name="Tuskan G."/>
            <person name="Grattapaglia D."/>
            <person name="Rokhsar D.S."/>
        </authorList>
    </citation>
    <scope>NUCLEOTIDE SEQUENCE</scope>
    <source>
        <tissue evidence="2">Leaf extractions</tissue>
    </source>
</reference>
<sequence length="103" mass="12493">MKTERKKDHAWWSSWLERNSEIRIEGDLSLRDPKRPRDESGGRDERKERLNLGLGRFWAGKMAWPGLLVRHSIHKRPCFPMIHMCLHFNYLFHEIRTKTRARK</sequence>
<evidence type="ECO:0000256" key="1">
    <source>
        <dbReference type="SAM" id="MobiDB-lite"/>
    </source>
</evidence>
<dbReference type="AlphaFoldDB" id="A0A059A1X1"/>
<dbReference type="InParanoid" id="A0A059A1X1"/>
<dbReference type="EMBL" id="KK198763">
    <property type="protein sequence ID" value="KCW47325.1"/>
    <property type="molecule type" value="Genomic_DNA"/>
</dbReference>
<proteinExistence type="predicted"/>